<comment type="subcellular location">
    <subcellularLocation>
        <location evidence="1">Cytoplasm</location>
        <location evidence="1">Cytoskeleton</location>
        <location evidence="1">Cilium basal body</location>
    </subcellularLocation>
</comment>
<accession>A0AA39M8F7</accession>
<organism evidence="7 8">
    <name type="scientific">Steinernema hermaphroditum</name>
    <dbReference type="NCBI Taxonomy" id="289476"/>
    <lineage>
        <taxon>Eukaryota</taxon>
        <taxon>Metazoa</taxon>
        <taxon>Ecdysozoa</taxon>
        <taxon>Nematoda</taxon>
        <taxon>Chromadorea</taxon>
        <taxon>Rhabditida</taxon>
        <taxon>Tylenchina</taxon>
        <taxon>Panagrolaimomorpha</taxon>
        <taxon>Strongyloidoidea</taxon>
        <taxon>Steinernematidae</taxon>
        <taxon>Steinernema</taxon>
    </lineage>
</organism>
<dbReference type="AlphaFoldDB" id="A0AA39M8F7"/>
<sequence>MASEVIPKTYYLNAPLSKLRFKVGIQPYEGAPRSDELKLIHWQERIENPIVQFRDNTALLPHDYSNLNERIFTRCPDVPENQTPEDGPHLRRRKPRRQKTKIVDLPSKEQREHNRQIDFSATQMEILVFLGVFDRESDPKEDKHDVYTLCTIKAYGTNCLIFDPDYADRNIGIETRHGMYKVTLKVDEYKEFSALNEAKKPSTEEHLELFEVSDRDEVHLSYLLQIERGINFPRTQYYIEYKLDLPTHISAQETSLLAGRTQSCYIKEDDDGNEVTHFGFPLQFDLLAKEASAPHRALLWPRLLFRVCSEDYWGRHYVDGYGSYSLPVETHANTVTVPTWRPVDSGVSSSALKELFIGQAVDLTAIELISPSSSEHNKQSRIGITTESSGFLEIKCECVMHSKRFVSEAVMKHLKYGKLMSRIGMNASLHWRIMKVLMEFENAKRELLKLGTHRNQKT</sequence>
<protein>
    <recommendedName>
        <fullName evidence="9">Meckel syndrome type 1 protein</fullName>
    </recommendedName>
</protein>
<name>A0AA39M8F7_9BILA</name>
<reference evidence="7" key="1">
    <citation type="submission" date="2023-06" db="EMBL/GenBank/DDBJ databases">
        <title>Genomic analysis of the entomopathogenic nematode Steinernema hermaphroditum.</title>
        <authorList>
            <person name="Schwarz E.M."/>
            <person name="Heppert J.K."/>
            <person name="Baniya A."/>
            <person name="Schwartz H.T."/>
            <person name="Tan C.-H."/>
            <person name="Antoshechkin I."/>
            <person name="Sternberg P.W."/>
            <person name="Goodrich-Blair H."/>
            <person name="Dillman A.R."/>
        </authorList>
    </citation>
    <scope>NUCLEOTIDE SEQUENCE</scope>
    <source>
        <strain evidence="7">PS9179</strain>
        <tissue evidence="7">Whole animal</tissue>
    </source>
</reference>
<dbReference type="Pfam" id="PF07162">
    <property type="entry name" value="B9-C2"/>
    <property type="match status" value="1"/>
</dbReference>
<feature type="compositionally biased region" description="Basic residues" evidence="6">
    <location>
        <begin position="90"/>
        <end position="99"/>
    </location>
</feature>
<evidence type="ECO:0000313" key="8">
    <source>
        <dbReference type="Proteomes" id="UP001175271"/>
    </source>
</evidence>
<feature type="region of interest" description="Disordered" evidence="6">
    <location>
        <begin position="75"/>
        <end position="99"/>
    </location>
</feature>
<evidence type="ECO:0000256" key="2">
    <source>
        <dbReference type="ARBA" id="ARBA00022490"/>
    </source>
</evidence>
<dbReference type="PROSITE" id="PS51381">
    <property type="entry name" value="C2_B9"/>
    <property type="match status" value="1"/>
</dbReference>
<evidence type="ECO:0000256" key="6">
    <source>
        <dbReference type="SAM" id="MobiDB-lite"/>
    </source>
</evidence>
<comment type="caution">
    <text evidence="7">The sequence shown here is derived from an EMBL/GenBank/DDBJ whole genome shotgun (WGS) entry which is preliminary data.</text>
</comment>
<dbReference type="InterPro" id="IPR010796">
    <property type="entry name" value="C2_B9-type_dom"/>
</dbReference>
<keyword evidence="3" id="KW-0970">Cilium biogenesis/degradation</keyword>
<evidence type="ECO:0000256" key="4">
    <source>
        <dbReference type="ARBA" id="ARBA00023212"/>
    </source>
</evidence>
<dbReference type="EMBL" id="JAUCMV010000001">
    <property type="protein sequence ID" value="KAK0424817.1"/>
    <property type="molecule type" value="Genomic_DNA"/>
</dbReference>
<evidence type="ECO:0000313" key="7">
    <source>
        <dbReference type="EMBL" id="KAK0424817.1"/>
    </source>
</evidence>
<proteinExistence type="predicted"/>
<evidence type="ECO:0000256" key="3">
    <source>
        <dbReference type="ARBA" id="ARBA00022794"/>
    </source>
</evidence>
<gene>
    <name evidence="7" type="ORF">QR680_008868</name>
</gene>
<keyword evidence="4" id="KW-0206">Cytoskeleton</keyword>
<keyword evidence="2" id="KW-0963">Cytoplasm</keyword>
<evidence type="ECO:0000256" key="5">
    <source>
        <dbReference type="ARBA" id="ARBA00023273"/>
    </source>
</evidence>
<evidence type="ECO:0008006" key="9">
    <source>
        <dbReference type="Google" id="ProtNLM"/>
    </source>
</evidence>
<dbReference type="GO" id="GO:0036038">
    <property type="term" value="C:MKS complex"/>
    <property type="evidence" value="ECO:0007669"/>
    <property type="project" value="TreeGrafter"/>
</dbReference>
<dbReference type="Proteomes" id="UP001175271">
    <property type="component" value="Unassembled WGS sequence"/>
</dbReference>
<dbReference type="GO" id="GO:0060271">
    <property type="term" value="P:cilium assembly"/>
    <property type="evidence" value="ECO:0007669"/>
    <property type="project" value="TreeGrafter"/>
</dbReference>
<dbReference type="PANTHER" id="PTHR12968:SF4">
    <property type="entry name" value="TECTONIC-LIKE COMPLEX MEMBER MKS1"/>
    <property type="match status" value="1"/>
</dbReference>
<evidence type="ECO:0000256" key="1">
    <source>
        <dbReference type="ARBA" id="ARBA00004120"/>
    </source>
</evidence>
<dbReference type="PANTHER" id="PTHR12968">
    <property type="entry name" value="B9 DOMAIN-CONTAINING"/>
    <property type="match status" value="1"/>
</dbReference>
<keyword evidence="8" id="KW-1185">Reference proteome</keyword>
<keyword evidence="5" id="KW-0966">Cell projection</keyword>